<gene>
    <name evidence="1" type="ORF">PVAP13_3KG034427</name>
</gene>
<reference evidence="1" key="1">
    <citation type="submission" date="2020-05" db="EMBL/GenBank/DDBJ databases">
        <title>WGS assembly of Panicum virgatum.</title>
        <authorList>
            <person name="Lovell J.T."/>
            <person name="Jenkins J."/>
            <person name="Shu S."/>
            <person name="Juenger T.E."/>
            <person name="Schmutz J."/>
        </authorList>
    </citation>
    <scope>NUCLEOTIDE SEQUENCE</scope>
    <source>
        <strain evidence="1">AP13</strain>
    </source>
</reference>
<evidence type="ECO:0000313" key="2">
    <source>
        <dbReference type="Proteomes" id="UP000823388"/>
    </source>
</evidence>
<comment type="caution">
    <text evidence="1">The sequence shown here is derived from an EMBL/GenBank/DDBJ whole genome shotgun (WGS) entry which is preliminary data.</text>
</comment>
<sequence>MRPAVAVGERIQHLSVLHYNPQALSCPEERQLLELKRGEEITVRHAGAMSPRMACTGPTRTAARVVWNLISCMPLLYLH</sequence>
<evidence type="ECO:0000313" key="1">
    <source>
        <dbReference type="EMBL" id="KAG2623085.1"/>
    </source>
</evidence>
<proteinExistence type="predicted"/>
<dbReference type="EMBL" id="CM029041">
    <property type="protein sequence ID" value="KAG2623085.1"/>
    <property type="molecule type" value="Genomic_DNA"/>
</dbReference>
<name>A0A8T0UM73_PANVG</name>
<organism evidence="1 2">
    <name type="scientific">Panicum virgatum</name>
    <name type="common">Blackwell switchgrass</name>
    <dbReference type="NCBI Taxonomy" id="38727"/>
    <lineage>
        <taxon>Eukaryota</taxon>
        <taxon>Viridiplantae</taxon>
        <taxon>Streptophyta</taxon>
        <taxon>Embryophyta</taxon>
        <taxon>Tracheophyta</taxon>
        <taxon>Spermatophyta</taxon>
        <taxon>Magnoliopsida</taxon>
        <taxon>Liliopsida</taxon>
        <taxon>Poales</taxon>
        <taxon>Poaceae</taxon>
        <taxon>PACMAD clade</taxon>
        <taxon>Panicoideae</taxon>
        <taxon>Panicodae</taxon>
        <taxon>Paniceae</taxon>
        <taxon>Panicinae</taxon>
        <taxon>Panicum</taxon>
        <taxon>Panicum sect. Hiantes</taxon>
    </lineage>
</organism>
<accession>A0A8T0UM73</accession>
<dbReference type="AlphaFoldDB" id="A0A8T0UM73"/>
<keyword evidence="2" id="KW-1185">Reference proteome</keyword>
<protein>
    <submittedName>
        <fullName evidence="1">Uncharacterized protein</fullName>
    </submittedName>
</protein>
<dbReference type="Proteomes" id="UP000823388">
    <property type="component" value="Chromosome 3K"/>
</dbReference>